<dbReference type="CDD" id="cd04301">
    <property type="entry name" value="NAT_SF"/>
    <property type="match status" value="1"/>
</dbReference>
<reference evidence="3 4" key="1">
    <citation type="submission" date="2015-09" db="EMBL/GenBank/DDBJ databases">
        <title>Genome announcement of multiple Pseudomonas syringae strains.</title>
        <authorList>
            <person name="Thakur S."/>
            <person name="Wang P.W."/>
            <person name="Gong Y."/>
            <person name="Weir B.S."/>
            <person name="Guttman D.S."/>
        </authorList>
    </citation>
    <scope>NUCLEOTIDE SEQUENCE [LARGE SCALE GENOMIC DNA]</scope>
    <source>
        <strain evidence="3 4">ICMP17524</strain>
    </source>
</reference>
<gene>
    <name evidence="3" type="ORF">ALO50_01299</name>
</gene>
<protein>
    <submittedName>
        <fullName evidence="3">Acetyltransferase</fullName>
    </submittedName>
</protein>
<dbReference type="InterPro" id="IPR000182">
    <property type="entry name" value="GNAT_dom"/>
</dbReference>
<organism evidence="3 4">
    <name type="scientific">Pseudomonas syringae pv. cerasicola</name>
    <dbReference type="NCBI Taxonomy" id="264451"/>
    <lineage>
        <taxon>Bacteria</taxon>
        <taxon>Pseudomonadati</taxon>
        <taxon>Pseudomonadota</taxon>
        <taxon>Gammaproteobacteria</taxon>
        <taxon>Pseudomonadales</taxon>
        <taxon>Pseudomonadaceae</taxon>
        <taxon>Pseudomonas</taxon>
        <taxon>Pseudomonas syringae</taxon>
    </lineage>
</organism>
<dbReference type="PANTHER" id="PTHR43877">
    <property type="entry name" value="AMINOALKYLPHOSPHONATE N-ACETYLTRANSFERASE-RELATED-RELATED"/>
    <property type="match status" value="1"/>
</dbReference>
<comment type="caution">
    <text evidence="3">The sequence shown here is derived from an EMBL/GenBank/DDBJ whole genome shotgun (WGS) entry which is preliminary data.</text>
</comment>
<evidence type="ECO:0000256" key="1">
    <source>
        <dbReference type="ARBA" id="ARBA00022679"/>
    </source>
</evidence>
<proteinExistence type="predicted"/>
<dbReference type="Gene3D" id="3.40.630.30">
    <property type="match status" value="1"/>
</dbReference>
<dbReference type="PATRIC" id="fig|264451.4.peg.1775"/>
<evidence type="ECO:0000256" key="2">
    <source>
        <dbReference type="ARBA" id="ARBA00023315"/>
    </source>
</evidence>
<evidence type="ECO:0000313" key="4">
    <source>
        <dbReference type="Proteomes" id="UP000050356"/>
    </source>
</evidence>
<dbReference type="Pfam" id="PF00583">
    <property type="entry name" value="Acetyltransf_1"/>
    <property type="match status" value="1"/>
</dbReference>
<dbReference type="InterPro" id="IPR050832">
    <property type="entry name" value="Bact_Acetyltransf"/>
</dbReference>
<dbReference type="EMBL" id="LJQA01000311">
    <property type="protein sequence ID" value="KPW96430.1"/>
    <property type="molecule type" value="Genomic_DNA"/>
</dbReference>
<dbReference type="InterPro" id="IPR016181">
    <property type="entry name" value="Acyl_CoA_acyltransferase"/>
</dbReference>
<keyword evidence="2" id="KW-0012">Acyltransferase</keyword>
<accession>A0A0N8R5X8</accession>
<keyword evidence="1 3" id="KW-0808">Transferase</keyword>
<dbReference type="GO" id="GO:0016747">
    <property type="term" value="F:acyltransferase activity, transferring groups other than amino-acyl groups"/>
    <property type="evidence" value="ECO:0007669"/>
    <property type="project" value="InterPro"/>
</dbReference>
<name>A0A0N8R5X8_PSESX</name>
<dbReference type="RefSeq" id="WP_031598679.1">
    <property type="nucleotide sequence ID" value="NZ_LIIG01000167.1"/>
</dbReference>
<evidence type="ECO:0000313" key="3">
    <source>
        <dbReference type="EMBL" id="KPW96430.1"/>
    </source>
</evidence>
<dbReference type="Proteomes" id="UP000050356">
    <property type="component" value="Unassembled WGS sequence"/>
</dbReference>
<dbReference type="PROSITE" id="PS51186">
    <property type="entry name" value="GNAT"/>
    <property type="match status" value="1"/>
</dbReference>
<dbReference type="SUPFAM" id="SSF55729">
    <property type="entry name" value="Acyl-CoA N-acyltransferases (Nat)"/>
    <property type="match status" value="1"/>
</dbReference>
<sequence length="144" mass="16383">MITIRRMTIKDYESVIELMRNTPGISLRDADSRESTARYLDRNPGMSFVAEAEGAVCGCVMCGHDGRRGYLQHLIVLPEYRRQGIAHELVERCLQCLEALGIYKCHLDVLKVNEAAGRYWSGQGWTLREDIDRYSMVRQGGENA</sequence>
<dbReference type="AlphaFoldDB" id="A0A0N8R5X8"/>